<keyword evidence="3" id="KW-1185">Reference proteome</keyword>
<dbReference type="OrthoDB" id="448754at2759"/>
<evidence type="ECO:0000256" key="1">
    <source>
        <dbReference type="SAM" id="MobiDB-lite"/>
    </source>
</evidence>
<proteinExistence type="predicted"/>
<sequence length="181" mass="19230">MGCGFSAAADHAVAVASRRVEKDQVVEKAVHRALQAAVAELQDVEISLHVQTPTSRMGNREDASPKRGTPVTAVSPVSPLSPLSVISGDAPHLASRFAAAGLRRGRAADSCGAVSIAEAKGVLVSEEGWGRVFYYPFSSAEVATEVFQAWPHTARILYDFDPTIGLLFFGQSFMKTWLGGT</sequence>
<evidence type="ECO:0000313" key="2">
    <source>
        <dbReference type="EMBL" id="CAE7660553.1"/>
    </source>
</evidence>
<gene>
    <name evidence="2" type="ORF">SPIL2461_LOCUS17904</name>
</gene>
<comment type="caution">
    <text evidence="2">The sequence shown here is derived from an EMBL/GenBank/DDBJ whole genome shotgun (WGS) entry which is preliminary data.</text>
</comment>
<dbReference type="Proteomes" id="UP000649617">
    <property type="component" value="Unassembled WGS sequence"/>
</dbReference>
<protein>
    <submittedName>
        <fullName evidence="2">Uncharacterized protein</fullName>
    </submittedName>
</protein>
<accession>A0A812W2P1</accession>
<evidence type="ECO:0000313" key="3">
    <source>
        <dbReference type="Proteomes" id="UP000649617"/>
    </source>
</evidence>
<reference evidence="2" key="1">
    <citation type="submission" date="2021-02" db="EMBL/GenBank/DDBJ databases">
        <authorList>
            <person name="Dougan E. K."/>
            <person name="Rhodes N."/>
            <person name="Thang M."/>
            <person name="Chan C."/>
        </authorList>
    </citation>
    <scope>NUCLEOTIDE SEQUENCE</scope>
</reference>
<name>A0A812W2P1_SYMPI</name>
<feature type="region of interest" description="Disordered" evidence="1">
    <location>
        <begin position="50"/>
        <end position="75"/>
    </location>
</feature>
<dbReference type="EMBL" id="CAJNIZ010043446">
    <property type="protein sequence ID" value="CAE7660553.1"/>
    <property type="molecule type" value="Genomic_DNA"/>
</dbReference>
<organism evidence="2 3">
    <name type="scientific">Symbiodinium pilosum</name>
    <name type="common">Dinoflagellate</name>
    <dbReference type="NCBI Taxonomy" id="2952"/>
    <lineage>
        <taxon>Eukaryota</taxon>
        <taxon>Sar</taxon>
        <taxon>Alveolata</taxon>
        <taxon>Dinophyceae</taxon>
        <taxon>Suessiales</taxon>
        <taxon>Symbiodiniaceae</taxon>
        <taxon>Symbiodinium</taxon>
    </lineage>
</organism>
<dbReference type="AlphaFoldDB" id="A0A812W2P1"/>